<reference evidence="1 2" key="1">
    <citation type="journal article" date="2005" name="Nature">
        <title>The genome of the social amoeba Dictyostelium discoideum.</title>
        <authorList>
            <consortium name="The Dictyostelium discoideum Sequencing Consortium"/>
            <person name="Eichinger L."/>
            <person name="Pachebat J.A."/>
            <person name="Glockner G."/>
            <person name="Rajandream M.A."/>
            <person name="Sucgang R."/>
            <person name="Berriman M."/>
            <person name="Song J."/>
            <person name="Olsen R."/>
            <person name="Szafranski K."/>
            <person name="Xu Q."/>
            <person name="Tunggal B."/>
            <person name="Kummerfeld S."/>
            <person name="Madera M."/>
            <person name="Konfortov B.A."/>
            <person name="Rivero F."/>
            <person name="Bankier A.T."/>
            <person name="Lehmann R."/>
            <person name="Hamlin N."/>
            <person name="Davies R."/>
            <person name="Gaudet P."/>
            <person name="Fey P."/>
            <person name="Pilcher K."/>
            <person name="Chen G."/>
            <person name="Saunders D."/>
            <person name="Sodergren E."/>
            <person name="Davis P."/>
            <person name="Kerhornou A."/>
            <person name="Nie X."/>
            <person name="Hall N."/>
            <person name="Anjard C."/>
            <person name="Hemphill L."/>
            <person name="Bason N."/>
            <person name="Farbrother P."/>
            <person name="Desany B."/>
            <person name="Just E."/>
            <person name="Morio T."/>
            <person name="Rost R."/>
            <person name="Churcher C."/>
            <person name="Cooper J."/>
            <person name="Haydock S."/>
            <person name="van Driessche N."/>
            <person name="Cronin A."/>
            <person name="Goodhead I."/>
            <person name="Muzny D."/>
            <person name="Mourier T."/>
            <person name="Pain A."/>
            <person name="Lu M."/>
            <person name="Harper D."/>
            <person name="Lindsay R."/>
            <person name="Hauser H."/>
            <person name="James K."/>
            <person name="Quiles M."/>
            <person name="Madan Babu M."/>
            <person name="Saito T."/>
            <person name="Buchrieser C."/>
            <person name="Wardroper A."/>
            <person name="Felder M."/>
            <person name="Thangavelu M."/>
            <person name="Johnson D."/>
            <person name="Knights A."/>
            <person name="Loulseged H."/>
            <person name="Mungall K."/>
            <person name="Oliver K."/>
            <person name="Price C."/>
            <person name="Quail M.A."/>
            <person name="Urushihara H."/>
            <person name="Hernandez J."/>
            <person name="Rabbinowitsch E."/>
            <person name="Steffen D."/>
            <person name="Sanders M."/>
            <person name="Ma J."/>
            <person name="Kohara Y."/>
            <person name="Sharp S."/>
            <person name="Simmonds M."/>
            <person name="Spiegler S."/>
            <person name="Tivey A."/>
            <person name="Sugano S."/>
            <person name="White B."/>
            <person name="Walker D."/>
            <person name="Woodward J."/>
            <person name="Winckler T."/>
            <person name="Tanaka Y."/>
            <person name="Shaulsky G."/>
            <person name="Schleicher M."/>
            <person name="Weinstock G."/>
            <person name="Rosenthal A."/>
            <person name="Cox E.C."/>
            <person name="Chisholm R.L."/>
            <person name="Gibbs R."/>
            <person name="Loomis W.F."/>
            <person name="Platzer M."/>
            <person name="Kay R.R."/>
            <person name="Williams J."/>
            <person name="Dear P.H."/>
            <person name="Noegel A.A."/>
            <person name="Barrell B."/>
            <person name="Kuspa A."/>
        </authorList>
    </citation>
    <scope>NUCLEOTIDE SEQUENCE [LARGE SCALE GENOMIC DNA]</scope>
    <source>
        <strain evidence="1 2">AX4</strain>
    </source>
</reference>
<keyword evidence="2" id="KW-1185">Reference proteome</keyword>
<proteinExistence type="predicted"/>
<sequence>MLFKSLSSSFVSKNEIKSNINTCNLCYSNDSKDTNSVARTITVYKTSTHAFYTRPQINFY</sequence>
<dbReference type="GeneID" id="8625709"/>
<protein>
    <submittedName>
        <fullName evidence="1">Uncharacterized protein</fullName>
    </submittedName>
</protein>
<dbReference type="EMBL" id="AAFI02000089">
    <property type="protein sequence ID" value="EAL64155.1"/>
    <property type="molecule type" value="Genomic_DNA"/>
</dbReference>
<dbReference type="VEuPathDB" id="AmoebaDB:DDB_G0286799"/>
<evidence type="ECO:0000313" key="1">
    <source>
        <dbReference type="EMBL" id="EAL64155.1"/>
    </source>
</evidence>
<organism evidence="1 2">
    <name type="scientific">Dictyostelium discoideum</name>
    <name type="common">Social amoeba</name>
    <dbReference type="NCBI Taxonomy" id="44689"/>
    <lineage>
        <taxon>Eukaryota</taxon>
        <taxon>Amoebozoa</taxon>
        <taxon>Evosea</taxon>
        <taxon>Eumycetozoa</taxon>
        <taxon>Dictyostelia</taxon>
        <taxon>Dictyosteliales</taxon>
        <taxon>Dictyosteliaceae</taxon>
        <taxon>Dictyostelium</taxon>
    </lineage>
</organism>
<dbReference type="Proteomes" id="UP000002195">
    <property type="component" value="Unassembled WGS sequence"/>
</dbReference>
<evidence type="ECO:0000313" key="2">
    <source>
        <dbReference type="Proteomes" id="UP000002195"/>
    </source>
</evidence>
<dbReference type="AlphaFoldDB" id="Q54LJ2"/>
<dbReference type="HOGENOM" id="CLU_2946476_0_0_1"/>
<accession>Q54LJ2</accession>
<dbReference type="RefSeq" id="XP_637569.1">
    <property type="nucleotide sequence ID" value="XM_632477.1"/>
</dbReference>
<comment type="caution">
    <text evidence="1">The sequence shown here is derived from an EMBL/GenBank/DDBJ whole genome shotgun (WGS) entry which is preliminary data.</text>
</comment>
<gene>
    <name evidence="1" type="ORF">DDB_G0286799</name>
</gene>
<dbReference type="PaxDb" id="44689-DDB0218849"/>
<dbReference type="InParanoid" id="Q54LJ2"/>
<name>Q54LJ2_DICDI</name>
<dbReference type="KEGG" id="ddi:DDB_G0286799"/>
<dbReference type="dictyBase" id="DDB_G0286799"/>